<dbReference type="AlphaFoldDB" id="A0A0A8XA29"/>
<name>A0A0A8XA29_MESS1</name>
<protein>
    <submittedName>
        <fullName evidence="2">GCN5-related N-acetyltransferase</fullName>
    </submittedName>
</protein>
<dbReference type="Pfam" id="PF13302">
    <property type="entry name" value="Acetyltransf_3"/>
    <property type="match status" value="1"/>
</dbReference>
<dbReference type="RefSeq" id="WP_041967483.1">
    <property type="nucleotide sequence ID" value="NZ_BASE01000097.1"/>
</dbReference>
<dbReference type="InterPro" id="IPR000182">
    <property type="entry name" value="GNAT_dom"/>
</dbReference>
<feature type="domain" description="N-acetyltransferase" evidence="1">
    <location>
        <begin position="25"/>
        <end position="191"/>
    </location>
</feature>
<gene>
    <name evidence="2" type="ORF">SAMD00020551_4032</name>
</gene>
<proteinExistence type="predicted"/>
<accession>A0A0A8XA29</accession>
<organism evidence="2 3">
    <name type="scientific">Mesobacillus selenatarsenatis (strain DSM 18680 / JCM 14380 / FERM P-15431 / SF-1)</name>
    <dbReference type="NCBI Taxonomy" id="1321606"/>
    <lineage>
        <taxon>Bacteria</taxon>
        <taxon>Bacillati</taxon>
        <taxon>Bacillota</taxon>
        <taxon>Bacilli</taxon>
        <taxon>Bacillales</taxon>
        <taxon>Bacillaceae</taxon>
        <taxon>Mesobacillus</taxon>
    </lineage>
</organism>
<evidence type="ECO:0000313" key="3">
    <source>
        <dbReference type="Proteomes" id="UP000031014"/>
    </source>
</evidence>
<dbReference type="Gene3D" id="3.40.630.30">
    <property type="match status" value="1"/>
</dbReference>
<dbReference type="InterPro" id="IPR016181">
    <property type="entry name" value="Acyl_CoA_acyltransferase"/>
</dbReference>
<dbReference type="PANTHER" id="PTHR43610">
    <property type="entry name" value="BLL6696 PROTEIN"/>
    <property type="match status" value="1"/>
</dbReference>
<comment type="caution">
    <text evidence="2">The sequence shown here is derived from an EMBL/GenBank/DDBJ whole genome shotgun (WGS) entry which is preliminary data.</text>
</comment>
<keyword evidence="3" id="KW-1185">Reference proteome</keyword>
<sequence length="207" mass="24050">MIKEYTTNWELGRWIKKVTLEGKTVKLLPMETSQLDGLWEAGQNQSIWEFTSSKVRSKEGMKKVIEAALVEREKGTQIPFVVLDNESDKIVGSSRYLDISEGHKSLEIGWTWYSPDYWRTSVNTETKLLMLQHAFEKMEVNRVQFCTDSRNVRSQNAIARLGAQREGVLRKHRIIADGYVRDTVVFSILKEEWPQIKTGLQDKLNRK</sequence>
<dbReference type="OrthoDB" id="9795199at2"/>
<dbReference type="GO" id="GO:0016747">
    <property type="term" value="F:acyltransferase activity, transferring groups other than amino-acyl groups"/>
    <property type="evidence" value="ECO:0007669"/>
    <property type="project" value="InterPro"/>
</dbReference>
<dbReference type="PROSITE" id="PS51186">
    <property type="entry name" value="GNAT"/>
    <property type="match status" value="1"/>
</dbReference>
<keyword evidence="2" id="KW-0808">Transferase</keyword>
<dbReference type="Proteomes" id="UP000031014">
    <property type="component" value="Unassembled WGS sequence"/>
</dbReference>
<dbReference type="EMBL" id="BASE01000097">
    <property type="protein sequence ID" value="GAM15862.1"/>
    <property type="molecule type" value="Genomic_DNA"/>
</dbReference>
<reference evidence="2 3" key="1">
    <citation type="submission" date="2013-06" db="EMBL/GenBank/DDBJ databases">
        <title>Whole genome shotgun sequence of Bacillus selenatarsenatis SF-1.</title>
        <authorList>
            <person name="Kuroda M."/>
            <person name="Sei K."/>
            <person name="Yamashita M."/>
            <person name="Ike M."/>
        </authorList>
    </citation>
    <scope>NUCLEOTIDE SEQUENCE [LARGE SCALE GENOMIC DNA]</scope>
    <source>
        <strain evidence="2 3">SF-1</strain>
    </source>
</reference>
<dbReference type="STRING" id="1321606.SAMD00020551_4032"/>
<evidence type="ECO:0000313" key="2">
    <source>
        <dbReference type="EMBL" id="GAM15862.1"/>
    </source>
</evidence>
<dbReference type="SUPFAM" id="SSF55729">
    <property type="entry name" value="Acyl-CoA N-acyltransferases (Nat)"/>
    <property type="match status" value="1"/>
</dbReference>
<dbReference type="PANTHER" id="PTHR43610:SF1">
    <property type="entry name" value="N-ACETYLTRANSFERASE DOMAIN-CONTAINING PROTEIN"/>
    <property type="match status" value="1"/>
</dbReference>
<evidence type="ECO:0000259" key="1">
    <source>
        <dbReference type="PROSITE" id="PS51186"/>
    </source>
</evidence>